<dbReference type="PANTHER" id="PTHR23326">
    <property type="entry name" value="CCR4 NOT-RELATED"/>
    <property type="match status" value="1"/>
</dbReference>
<evidence type="ECO:0000256" key="3">
    <source>
        <dbReference type="ARBA" id="ARBA00023163"/>
    </source>
</evidence>
<comment type="similarity">
    <text evidence="1">Belongs to the CNOT2/3/5 family.</text>
</comment>
<keyword evidence="7" id="KW-1185">Reference proteome</keyword>
<keyword evidence="3" id="KW-0804">Transcription</keyword>
<feature type="domain" description="NOT2/NOT3/NOT5 C-terminal" evidence="5">
    <location>
        <begin position="528"/>
        <end position="650"/>
    </location>
</feature>
<dbReference type="InterPro" id="IPR007282">
    <property type="entry name" value="NOT2/3/5_C"/>
</dbReference>
<keyword evidence="2" id="KW-0805">Transcription regulation</keyword>
<dbReference type="AlphaFoldDB" id="A0A4Y7KVP7"/>
<dbReference type="GO" id="GO:0006355">
    <property type="term" value="P:regulation of DNA-templated transcription"/>
    <property type="evidence" value="ECO:0007669"/>
    <property type="project" value="InterPro"/>
</dbReference>
<organism evidence="6 7">
    <name type="scientific">Papaver somniferum</name>
    <name type="common">Opium poppy</name>
    <dbReference type="NCBI Taxonomy" id="3469"/>
    <lineage>
        <taxon>Eukaryota</taxon>
        <taxon>Viridiplantae</taxon>
        <taxon>Streptophyta</taxon>
        <taxon>Embryophyta</taxon>
        <taxon>Tracheophyta</taxon>
        <taxon>Spermatophyta</taxon>
        <taxon>Magnoliopsida</taxon>
        <taxon>Ranunculales</taxon>
        <taxon>Papaveraceae</taxon>
        <taxon>Papaveroideae</taxon>
        <taxon>Papaver</taxon>
    </lineage>
</organism>
<reference evidence="6 7" key="1">
    <citation type="journal article" date="2018" name="Science">
        <title>The opium poppy genome and morphinan production.</title>
        <authorList>
            <person name="Guo L."/>
            <person name="Winzer T."/>
            <person name="Yang X."/>
            <person name="Li Y."/>
            <person name="Ning Z."/>
            <person name="He Z."/>
            <person name="Teodor R."/>
            <person name="Lu Y."/>
            <person name="Bowser T.A."/>
            <person name="Graham I.A."/>
            <person name="Ye K."/>
        </authorList>
    </citation>
    <scope>NUCLEOTIDE SEQUENCE [LARGE SCALE GENOMIC DNA]</scope>
    <source>
        <strain evidence="7">cv. HN1</strain>
        <tissue evidence="6">Leaves</tissue>
    </source>
</reference>
<feature type="compositionally biased region" description="Polar residues" evidence="4">
    <location>
        <begin position="74"/>
        <end position="91"/>
    </location>
</feature>
<dbReference type="InterPro" id="IPR038635">
    <property type="entry name" value="CCR4-NOT_su2/3/5_C_sf"/>
</dbReference>
<dbReference type="Gene3D" id="2.30.30.1020">
    <property type="entry name" value="CCR4-NOT complex subunit 2/3/5, C-terminal domain"/>
    <property type="match status" value="1"/>
</dbReference>
<feature type="compositionally biased region" description="Low complexity" evidence="4">
    <location>
        <begin position="1"/>
        <end position="16"/>
    </location>
</feature>
<feature type="compositionally biased region" description="Polar residues" evidence="4">
    <location>
        <begin position="17"/>
        <end position="47"/>
    </location>
</feature>
<dbReference type="Proteomes" id="UP000316621">
    <property type="component" value="Chromosome 9"/>
</dbReference>
<protein>
    <recommendedName>
        <fullName evidence="5">NOT2/NOT3/NOT5 C-terminal domain-containing protein</fullName>
    </recommendedName>
</protein>
<feature type="region of interest" description="Disordered" evidence="4">
    <location>
        <begin position="1"/>
        <end position="47"/>
    </location>
</feature>
<proteinExistence type="inferred from homology"/>
<feature type="compositionally biased region" description="Low complexity" evidence="4">
    <location>
        <begin position="376"/>
        <end position="387"/>
    </location>
</feature>
<evidence type="ECO:0000256" key="2">
    <source>
        <dbReference type="ARBA" id="ARBA00023015"/>
    </source>
</evidence>
<dbReference type="EMBL" id="CM010723">
    <property type="protein sequence ID" value="RZC76191.1"/>
    <property type="molecule type" value="Genomic_DNA"/>
</dbReference>
<feature type="compositionally biased region" description="Low complexity" evidence="4">
    <location>
        <begin position="410"/>
        <end position="422"/>
    </location>
</feature>
<accession>A0A4Y7KVP7</accession>
<feature type="region of interest" description="Disordered" evidence="4">
    <location>
        <begin position="344"/>
        <end position="437"/>
    </location>
</feature>
<feature type="compositionally biased region" description="Polar residues" evidence="4">
    <location>
        <begin position="366"/>
        <end position="375"/>
    </location>
</feature>
<name>A0A4Y7KVP7_PAPSO</name>
<evidence type="ECO:0000256" key="4">
    <source>
        <dbReference type="SAM" id="MobiDB-lite"/>
    </source>
</evidence>
<sequence length="660" mass="71837">MSGILNSSLSGSNSNLPESTSRPFATSFAGQSAAPSPVYNHSGTMQGMQNMNGNFSVQNMSSTLTARSAAGNGAPSSGMQQPIGSLSSGRYPSNNIPVGLSQPGLQISHGGSQGHPWIPNRGGLVSPILGNAGARMTSSMGNISIGGNNGRNISSGGMSVSGLASRLNMTANTGSGNLAAQGPNRYMGGILQQATPQVMSMLGNSYPSAGGQLSQNQIQGGNNFRSMGMLSDMNSNENSPFDMMNDFPQLNGRPSSAGGPQEQGLWSLKAFASKFYVYCLLLILDVKMTHRAAGSMRKLGAAVSSVVQQNQEFSIQNEDFPALPGFKGGNADYGMDLHQKEQFHDSSGSMMQSQHFPMGRPGGFSFSESYPSSRTQQHQQHASSVSSGGLSYTPSNNQDLQLHGSDLFPSSHSSYHSQVQSSGQPSMGLRNSSNSVSGVGSYDQLLQNFQQQQQNQSQFRLSQMPSASRLYRDRNMKSTHVSQASPDQYGLLGLLSVIRISDKPASSLYLGIDLTSLGLNLNAVENLHKTFGSPWSDEPAKGDPEYTIPECYYAKQPPVLQQSYFKKFQLETLFYIFYSMPRDEAQLYAANELYNRGWFFHRDLRIWFFRMPNLEPLAKTETYERGSYHCFDSTTWETVRKDNFVLQYKSIESRPVIPQH</sequence>
<gene>
    <name evidence="6" type="ORF">C5167_000626</name>
</gene>
<dbReference type="Pfam" id="PF04153">
    <property type="entry name" value="NOT2_3_5_C"/>
    <property type="match status" value="1"/>
</dbReference>
<dbReference type="STRING" id="3469.A0A4Y7KVP7"/>
<feature type="compositionally biased region" description="Polar residues" evidence="4">
    <location>
        <begin position="388"/>
        <end position="400"/>
    </location>
</feature>
<dbReference type="Gramene" id="RZC76191">
    <property type="protein sequence ID" value="RZC76191"/>
    <property type="gene ID" value="C5167_000626"/>
</dbReference>
<feature type="region of interest" description="Disordered" evidence="4">
    <location>
        <begin position="64"/>
        <end position="91"/>
    </location>
</feature>
<evidence type="ECO:0000313" key="6">
    <source>
        <dbReference type="EMBL" id="RZC76191.1"/>
    </source>
</evidence>
<evidence type="ECO:0000313" key="7">
    <source>
        <dbReference type="Proteomes" id="UP000316621"/>
    </source>
</evidence>
<dbReference type="GO" id="GO:0030015">
    <property type="term" value="C:CCR4-NOT core complex"/>
    <property type="evidence" value="ECO:0007669"/>
    <property type="project" value="InterPro"/>
</dbReference>
<feature type="compositionally biased region" description="Polar residues" evidence="4">
    <location>
        <begin position="345"/>
        <end position="355"/>
    </location>
</feature>
<dbReference type="InterPro" id="IPR040168">
    <property type="entry name" value="Not2/3/5"/>
</dbReference>
<evidence type="ECO:0000259" key="5">
    <source>
        <dbReference type="Pfam" id="PF04153"/>
    </source>
</evidence>
<evidence type="ECO:0000256" key="1">
    <source>
        <dbReference type="ARBA" id="ARBA00007682"/>
    </source>
</evidence>